<dbReference type="PANTHER" id="PTHR43622:SF7">
    <property type="entry name" value="3-DEHYDROQUINATE SYNTHASE, CHLOROPLASTIC"/>
    <property type="match status" value="1"/>
</dbReference>
<dbReference type="Proteomes" id="UP001138793">
    <property type="component" value="Unassembled WGS sequence"/>
</dbReference>
<keyword evidence="17 18" id="KW-0170">Cobalt</keyword>
<organism evidence="21 22">
    <name type="scientific">Oceanobacillus polygoni</name>
    <dbReference type="NCBI Taxonomy" id="1235259"/>
    <lineage>
        <taxon>Bacteria</taxon>
        <taxon>Bacillati</taxon>
        <taxon>Bacillota</taxon>
        <taxon>Bacilli</taxon>
        <taxon>Bacillales</taxon>
        <taxon>Bacillaceae</taxon>
        <taxon>Oceanobacillus</taxon>
    </lineage>
</organism>
<feature type="binding site" evidence="18">
    <location>
        <position position="241"/>
    </location>
    <ligand>
        <name>Zn(2+)</name>
        <dbReference type="ChEBI" id="CHEBI:29105"/>
    </ligand>
</feature>
<dbReference type="PIRSF" id="PIRSF001455">
    <property type="entry name" value="DHQ_synth"/>
    <property type="match status" value="1"/>
</dbReference>
<dbReference type="InterPro" id="IPR016037">
    <property type="entry name" value="DHQ_synth_AroB"/>
</dbReference>
<keyword evidence="11 18" id="KW-0479">Metal-binding</keyword>
<dbReference type="EMBL" id="JAGGMB010000005">
    <property type="protein sequence ID" value="MBP2077861.1"/>
    <property type="molecule type" value="Genomic_DNA"/>
</dbReference>
<evidence type="ECO:0000256" key="12">
    <source>
        <dbReference type="ARBA" id="ARBA00022741"/>
    </source>
</evidence>
<dbReference type="InterPro" id="IPR056179">
    <property type="entry name" value="DHQS_C"/>
</dbReference>
<evidence type="ECO:0000256" key="16">
    <source>
        <dbReference type="ARBA" id="ARBA00023239"/>
    </source>
</evidence>
<evidence type="ECO:0000313" key="21">
    <source>
        <dbReference type="EMBL" id="MBP2077861.1"/>
    </source>
</evidence>
<dbReference type="Gene3D" id="1.20.1090.10">
    <property type="entry name" value="Dehydroquinate synthase-like - alpha domain"/>
    <property type="match status" value="1"/>
</dbReference>
<comment type="catalytic activity">
    <reaction evidence="1 18">
        <text>7-phospho-2-dehydro-3-deoxy-D-arabino-heptonate = 3-dehydroquinate + phosphate</text>
        <dbReference type="Rhea" id="RHEA:21968"/>
        <dbReference type="ChEBI" id="CHEBI:32364"/>
        <dbReference type="ChEBI" id="CHEBI:43474"/>
        <dbReference type="ChEBI" id="CHEBI:58394"/>
        <dbReference type="EC" id="4.2.3.4"/>
    </reaction>
</comment>
<evidence type="ECO:0000256" key="15">
    <source>
        <dbReference type="ARBA" id="ARBA00023141"/>
    </source>
</evidence>
<sequence>MEDILIKSSTNSYKISIGESLRLQIKQFLNKEYSSVLIVTDEHVAALYLNDILENLPTDRVFQSIVPAGEKSKNLQSYYQLQTEAIEFGLDRQSLIIALGGGVVGDLAGFVAATYMRGIDYIQMPTTILAHDSSVGGKVAINHELGKNLIGNFYPPEAVIYDVDTLHSLSEREVRSGYAELIKEALIANENFFNTLLTVDIYNVSNRELQEHLQQGIKIKAAIVEADERELGVRKYLNLGHTLGHALEAELGYGTLTHGEAVAIGLLFSIHVSEDLFSVELPFEELLEWFRTNQYPIIGTNLDISALINKMKTDKKTLKSRIQMVLLEDVAKPVAKELDDTEIEHYLTSFESRLMAK</sequence>
<feature type="binding site" evidence="18">
    <location>
        <position position="258"/>
    </location>
    <ligand>
        <name>Zn(2+)</name>
        <dbReference type="ChEBI" id="CHEBI:29105"/>
    </ligand>
</feature>
<evidence type="ECO:0000256" key="4">
    <source>
        <dbReference type="ARBA" id="ARBA00004496"/>
    </source>
</evidence>
<comment type="cofactor">
    <cofactor evidence="18">
        <name>Co(2+)</name>
        <dbReference type="ChEBI" id="CHEBI:48828"/>
    </cofactor>
    <cofactor evidence="18">
        <name>Zn(2+)</name>
        <dbReference type="ChEBI" id="CHEBI:29105"/>
    </cofactor>
    <text evidence="18">Binds 1 divalent metal cation per subunit. Can use either Co(2+) or Zn(2+).</text>
</comment>
<dbReference type="FunFam" id="3.40.50.1970:FF:000007">
    <property type="entry name" value="Pentafunctional AROM polypeptide"/>
    <property type="match status" value="1"/>
</dbReference>
<evidence type="ECO:0000256" key="6">
    <source>
        <dbReference type="ARBA" id="ARBA00005412"/>
    </source>
</evidence>
<dbReference type="GO" id="GO:0008652">
    <property type="term" value="P:amino acid biosynthetic process"/>
    <property type="evidence" value="ECO:0007669"/>
    <property type="project" value="UniProtKB-KW"/>
</dbReference>
<feature type="binding site" evidence="18">
    <location>
        <position position="138"/>
    </location>
    <ligand>
        <name>NAD(+)</name>
        <dbReference type="ChEBI" id="CHEBI:57540"/>
    </ligand>
</feature>
<comment type="caution">
    <text evidence="18">Lacks conserved residue(s) required for the propagation of feature annotation.</text>
</comment>
<dbReference type="RefSeq" id="WP_149476488.1">
    <property type="nucleotide sequence ID" value="NZ_JAGGMB010000005.1"/>
</dbReference>
<reference evidence="21" key="1">
    <citation type="submission" date="2021-03" db="EMBL/GenBank/DDBJ databases">
        <title>Genomic Encyclopedia of Type Strains, Phase IV (KMG-IV): sequencing the most valuable type-strain genomes for metagenomic binning, comparative biology and taxonomic classification.</title>
        <authorList>
            <person name="Goeker M."/>
        </authorList>
    </citation>
    <scope>NUCLEOTIDE SEQUENCE</scope>
    <source>
        <strain evidence="21">DSM 107338</strain>
    </source>
</reference>
<dbReference type="OrthoDB" id="9806583at2"/>
<feature type="binding site" evidence="18">
    <location>
        <position position="180"/>
    </location>
    <ligand>
        <name>Zn(2+)</name>
        <dbReference type="ChEBI" id="CHEBI:29105"/>
    </ligand>
</feature>
<comment type="cofactor">
    <cofactor evidence="2 18">
        <name>NAD(+)</name>
        <dbReference type="ChEBI" id="CHEBI:57540"/>
    </cofactor>
</comment>
<comment type="function">
    <text evidence="18">Catalyzes the conversion of 3-deoxy-D-arabino-heptulosonate 7-phosphate (DAHP) to dehydroquinate (DHQ).</text>
</comment>
<evidence type="ECO:0000256" key="14">
    <source>
        <dbReference type="ARBA" id="ARBA00023027"/>
    </source>
</evidence>
<accession>A0A9X1CCC0</accession>
<evidence type="ECO:0000259" key="19">
    <source>
        <dbReference type="Pfam" id="PF01761"/>
    </source>
</evidence>
<keyword evidence="9 18" id="KW-0963">Cytoplasm</keyword>
<comment type="pathway">
    <text evidence="5 18">Metabolic intermediate biosynthesis; chorismate biosynthesis; chorismate from D-erythrose 4-phosphate and phosphoenolpyruvate: step 2/7.</text>
</comment>
<keyword evidence="12 18" id="KW-0547">Nucleotide-binding</keyword>
<dbReference type="Pfam" id="PF24621">
    <property type="entry name" value="DHQS_C"/>
    <property type="match status" value="1"/>
</dbReference>
<comment type="similarity">
    <text evidence="6 18">Belongs to the sugar phosphate cyclases superfamily. Dehydroquinate synthase family.</text>
</comment>
<comment type="subcellular location">
    <subcellularLocation>
        <location evidence="4 18">Cytoplasm</location>
    </subcellularLocation>
</comment>
<protein>
    <recommendedName>
        <fullName evidence="8 18">3-dehydroquinate synthase</fullName>
        <shortName evidence="18">DHQS</shortName>
        <ecNumber evidence="7 18">4.2.3.4</ecNumber>
    </recommendedName>
</protein>
<dbReference type="AlphaFoldDB" id="A0A9X1CCC0"/>
<evidence type="ECO:0000256" key="1">
    <source>
        <dbReference type="ARBA" id="ARBA00001393"/>
    </source>
</evidence>
<evidence type="ECO:0000256" key="8">
    <source>
        <dbReference type="ARBA" id="ARBA00017684"/>
    </source>
</evidence>
<evidence type="ECO:0000256" key="9">
    <source>
        <dbReference type="ARBA" id="ARBA00022490"/>
    </source>
</evidence>
<evidence type="ECO:0000256" key="18">
    <source>
        <dbReference type="HAMAP-Rule" id="MF_00110"/>
    </source>
</evidence>
<keyword evidence="14 18" id="KW-0520">NAD</keyword>
<dbReference type="Gene3D" id="3.40.50.1970">
    <property type="match status" value="1"/>
</dbReference>
<dbReference type="GO" id="GO:0046872">
    <property type="term" value="F:metal ion binding"/>
    <property type="evidence" value="ECO:0007669"/>
    <property type="project" value="UniProtKB-KW"/>
</dbReference>
<dbReference type="SUPFAM" id="SSF56796">
    <property type="entry name" value="Dehydroquinate synthase-like"/>
    <property type="match status" value="1"/>
</dbReference>
<dbReference type="EC" id="4.2.3.4" evidence="7 18"/>
<gene>
    <name evidence="18" type="primary">aroB</name>
    <name evidence="21" type="ORF">J2Z64_002116</name>
</gene>
<feature type="domain" description="3-dehydroquinate synthase N-terminal" evidence="19">
    <location>
        <begin position="65"/>
        <end position="175"/>
    </location>
</feature>
<evidence type="ECO:0000256" key="7">
    <source>
        <dbReference type="ARBA" id="ARBA00013031"/>
    </source>
</evidence>
<dbReference type="PANTHER" id="PTHR43622">
    <property type="entry name" value="3-DEHYDROQUINATE SYNTHASE"/>
    <property type="match status" value="1"/>
</dbReference>
<dbReference type="GO" id="GO:0005737">
    <property type="term" value="C:cytoplasm"/>
    <property type="evidence" value="ECO:0007669"/>
    <property type="project" value="UniProtKB-SubCell"/>
</dbReference>
<evidence type="ECO:0000256" key="10">
    <source>
        <dbReference type="ARBA" id="ARBA00022605"/>
    </source>
</evidence>
<feature type="binding site" evidence="18">
    <location>
        <begin position="126"/>
        <end position="127"/>
    </location>
    <ligand>
        <name>NAD(+)</name>
        <dbReference type="ChEBI" id="CHEBI:57540"/>
    </ligand>
</feature>
<feature type="binding site" evidence="18">
    <location>
        <begin position="102"/>
        <end position="106"/>
    </location>
    <ligand>
        <name>NAD(+)</name>
        <dbReference type="ChEBI" id="CHEBI:57540"/>
    </ligand>
</feature>
<proteinExistence type="inferred from homology"/>
<evidence type="ECO:0000313" key="22">
    <source>
        <dbReference type="Proteomes" id="UP001138793"/>
    </source>
</evidence>
<keyword evidence="22" id="KW-1185">Reference proteome</keyword>
<dbReference type="GO" id="GO:0000166">
    <property type="term" value="F:nucleotide binding"/>
    <property type="evidence" value="ECO:0007669"/>
    <property type="project" value="UniProtKB-KW"/>
</dbReference>
<dbReference type="NCBIfam" id="TIGR01357">
    <property type="entry name" value="aroB"/>
    <property type="match status" value="1"/>
</dbReference>
<dbReference type="GO" id="GO:0003856">
    <property type="term" value="F:3-dehydroquinate synthase activity"/>
    <property type="evidence" value="ECO:0007669"/>
    <property type="project" value="UniProtKB-UniRule"/>
</dbReference>
<feature type="domain" description="3-dehydroquinate synthase C-terminal" evidence="20">
    <location>
        <begin position="177"/>
        <end position="317"/>
    </location>
</feature>
<dbReference type="InterPro" id="IPR030960">
    <property type="entry name" value="DHQS/DOIS_N"/>
</dbReference>
<evidence type="ECO:0000256" key="11">
    <source>
        <dbReference type="ARBA" id="ARBA00022723"/>
    </source>
</evidence>
<dbReference type="Pfam" id="PF01761">
    <property type="entry name" value="DHQ_synthase"/>
    <property type="match status" value="1"/>
</dbReference>
<dbReference type="HAMAP" id="MF_00110">
    <property type="entry name" value="DHQ_synthase"/>
    <property type="match status" value="1"/>
</dbReference>
<evidence type="ECO:0000256" key="5">
    <source>
        <dbReference type="ARBA" id="ARBA00004661"/>
    </source>
</evidence>
<dbReference type="InterPro" id="IPR050071">
    <property type="entry name" value="Dehydroquinate_synthase"/>
</dbReference>
<comment type="caution">
    <text evidence="21">The sequence shown here is derived from an EMBL/GenBank/DDBJ whole genome shotgun (WGS) entry which is preliminary data.</text>
</comment>
<keyword evidence="13 18" id="KW-0862">Zinc</keyword>
<feature type="binding site" evidence="18">
    <location>
        <position position="147"/>
    </location>
    <ligand>
        <name>NAD(+)</name>
        <dbReference type="ChEBI" id="CHEBI:57540"/>
    </ligand>
</feature>
<dbReference type="GO" id="GO:0009423">
    <property type="term" value="P:chorismate biosynthetic process"/>
    <property type="evidence" value="ECO:0007669"/>
    <property type="project" value="UniProtKB-UniRule"/>
</dbReference>
<evidence type="ECO:0000256" key="13">
    <source>
        <dbReference type="ARBA" id="ARBA00022833"/>
    </source>
</evidence>
<name>A0A9X1CCC0_9BACI</name>
<comment type="cofactor">
    <cofactor evidence="3">
        <name>Zn(2+)</name>
        <dbReference type="ChEBI" id="CHEBI:29105"/>
    </cofactor>
</comment>
<dbReference type="InterPro" id="IPR030963">
    <property type="entry name" value="DHQ_synth_fam"/>
</dbReference>
<dbReference type="GO" id="GO:0009073">
    <property type="term" value="P:aromatic amino acid family biosynthetic process"/>
    <property type="evidence" value="ECO:0007669"/>
    <property type="project" value="UniProtKB-KW"/>
</dbReference>
<keyword evidence="16 18" id="KW-0456">Lyase</keyword>
<evidence type="ECO:0000256" key="2">
    <source>
        <dbReference type="ARBA" id="ARBA00001911"/>
    </source>
</evidence>
<dbReference type="CDD" id="cd08195">
    <property type="entry name" value="DHQS"/>
    <property type="match status" value="1"/>
</dbReference>
<evidence type="ECO:0000256" key="3">
    <source>
        <dbReference type="ARBA" id="ARBA00001947"/>
    </source>
</evidence>
<evidence type="ECO:0000259" key="20">
    <source>
        <dbReference type="Pfam" id="PF24621"/>
    </source>
</evidence>
<evidence type="ECO:0000256" key="17">
    <source>
        <dbReference type="ARBA" id="ARBA00023285"/>
    </source>
</evidence>
<keyword evidence="15 18" id="KW-0057">Aromatic amino acid biosynthesis</keyword>
<keyword evidence="10 18" id="KW-0028">Amino-acid biosynthesis</keyword>